<feature type="binding site" evidence="25">
    <location>
        <position position="308"/>
    </location>
    <ligand>
        <name>Mg(2+)</name>
        <dbReference type="ChEBI" id="CHEBI:18420"/>
        <label>1</label>
    </ligand>
</feature>
<dbReference type="CTD" id="54936"/>
<organism evidence="26 27">
    <name type="scientific">Patiria miniata</name>
    <name type="common">Bat star</name>
    <name type="synonym">Asterina miniata</name>
    <dbReference type="NCBI Taxonomy" id="46514"/>
    <lineage>
        <taxon>Eukaryota</taxon>
        <taxon>Metazoa</taxon>
        <taxon>Echinodermata</taxon>
        <taxon>Eleutherozoa</taxon>
        <taxon>Asterozoa</taxon>
        <taxon>Asteroidea</taxon>
        <taxon>Valvatacea</taxon>
        <taxon>Valvatida</taxon>
        <taxon>Asterinidae</taxon>
        <taxon>Patiria</taxon>
    </lineage>
</organism>
<feature type="binding site" evidence="25">
    <location>
        <position position="80"/>
    </location>
    <ligand>
        <name>Mg(2+)</name>
        <dbReference type="ChEBI" id="CHEBI:18420"/>
        <label>1</label>
    </ligand>
</feature>
<dbReference type="EnsemblMetazoa" id="XM_038190850.1">
    <property type="protein sequence ID" value="XP_038046778.1"/>
    <property type="gene ID" value="LOC119720985"/>
</dbReference>
<evidence type="ECO:0000256" key="22">
    <source>
        <dbReference type="ARBA" id="ARBA00043187"/>
    </source>
</evidence>
<evidence type="ECO:0000256" key="8">
    <source>
        <dbReference type="ARBA" id="ARBA00022454"/>
    </source>
</evidence>
<keyword evidence="16" id="KW-0539">Nucleus</keyword>
<dbReference type="InterPro" id="IPR005502">
    <property type="entry name" value="Ribosyl_crysJ1"/>
</dbReference>
<evidence type="ECO:0000256" key="18">
    <source>
        <dbReference type="ARBA" id="ARBA00042398"/>
    </source>
</evidence>
<evidence type="ECO:0000256" key="23">
    <source>
        <dbReference type="ARBA" id="ARBA00043193"/>
    </source>
</evidence>
<name>A0A913Z4L7_PATMI</name>
<dbReference type="GO" id="GO:0005634">
    <property type="term" value="C:nucleus"/>
    <property type="evidence" value="ECO:0007669"/>
    <property type="project" value="UniProtKB-SubCell"/>
</dbReference>
<keyword evidence="10 25" id="KW-0479">Metal-binding</keyword>
<keyword evidence="27" id="KW-1185">Reference proteome</keyword>
<dbReference type="GO" id="GO:0140290">
    <property type="term" value="P:peptidyl-serine ADP-deribosylation"/>
    <property type="evidence" value="ECO:0007669"/>
    <property type="project" value="UniProtKB-ARBA"/>
</dbReference>
<keyword evidence="9" id="KW-0963">Cytoplasm</keyword>
<keyword evidence="13 25" id="KW-0460">Magnesium</keyword>
<dbReference type="EC" id="3.2.1.143" evidence="7"/>
<evidence type="ECO:0000256" key="15">
    <source>
        <dbReference type="ARBA" id="ARBA00023204"/>
    </source>
</evidence>
<evidence type="ECO:0000256" key="3">
    <source>
        <dbReference type="ARBA" id="ARBA00004305"/>
    </source>
</evidence>
<comment type="cofactor">
    <cofactor evidence="25">
        <name>Mg(2+)</name>
        <dbReference type="ChEBI" id="CHEBI:18420"/>
    </cofactor>
    <text evidence="25">Binds 2 magnesium ions per subunit.</text>
</comment>
<feature type="binding site" evidence="25">
    <location>
        <position position="311"/>
    </location>
    <ligand>
        <name>Mg(2+)</name>
        <dbReference type="ChEBI" id="CHEBI:18420"/>
        <label>1</label>
    </ligand>
</feature>
<dbReference type="OrthoDB" id="410104at2759"/>
<evidence type="ECO:0000256" key="14">
    <source>
        <dbReference type="ARBA" id="ARBA00023128"/>
    </source>
</evidence>
<dbReference type="GO" id="GO:0006281">
    <property type="term" value="P:DNA repair"/>
    <property type="evidence" value="ECO:0007669"/>
    <property type="project" value="UniProtKB-KW"/>
</dbReference>
<dbReference type="GO" id="GO:0005694">
    <property type="term" value="C:chromosome"/>
    <property type="evidence" value="ECO:0007669"/>
    <property type="project" value="UniProtKB-SubCell"/>
</dbReference>
<dbReference type="GO" id="GO:0046872">
    <property type="term" value="F:metal ion binding"/>
    <property type="evidence" value="ECO:0007669"/>
    <property type="project" value="UniProtKB-KW"/>
</dbReference>
<evidence type="ECO:0000256" key="12">
    <source>
        <dbReference type="ARBA" id="ARBA00022801"/>
    </source>
</evidence>
<evidence type="ECO:0000256" key="11">
    <source>
        <dbReference type="ARBA" id="ARBA00022763"/>
    </source>
</evidence>
<dbReference type="OMA" id="HMEHVEA"/>
<keyword evidence="8" id="KW-0158">Chromosome</keyword>
<evidence type="ECO:0000256" key="20">
    <source>
        <dbReference type="ARBA" id="ARBA00042722"/>
    </source>
</evidence>
<comment type="subcellular location">
    <subcellularLocation>
        <location evidence="2">Chromosome</location>
    </subcellularLocation>
    <subcellularLocation>
        <location evidence="4">Cytoplasm</location>
    </subcellularLocation>
    <subcellularLocation>
        <location evidence="3">Mitochondrion matrix</location>
    </subcellularLocation>
    <subcellularLocation>
        <location evidence="1">Nucleus</location>
    </subcellularLocation>
</comment>
<evidence type="ECO:0000256" key="16">
    <source>
        <dbReference type="ARBA" id="ARBA00023242"/>
    </source>
</evidence>
<dbReference type="GO" id="GO:0004649">
    <property type="term" value="F:poly(ADP-ribose) glycohydrolase activity"/>
    <property type="evidence" value="ECO:0007669"/>
    <property type="project" value="UniProtKB-EC"/>
</dbReference>
<evidence type="ECO:0000256" key="6">
    <source>
        <dbReference type="ARBA" id="ARBA00011245"/>
    </source>
</evidence>
<dbReference type="GO" id="GO:0005759">
    <property type="term" value="C:mitochondrial matrix"/>
    <property type="evidence" value="ECO:0007669"/>
    <property type="project" value="UniProtKB-SubCell"/>
</dbReference>
<evidence type="ECO:0000256" key="10">
    <source>
        <dbReference type="ARBA" id="ARBA00022723"/>
    </source>
</evidence>
<dbReference type="PANTHER" id="PTHR16222">
    <property type="entry name" value="ADP-RIBOSYLGLYCOHYDROLASE"/>
    <property type="match status" value="1"/>
</dbReference>
<evidence type="ECO:0000256" key="19">
    <source>
        <dbReference type="ARBA" id="ARBA00042471"/>
    </source>
</evidence>
<protein>
    <recommendedName>
        <fullName evidence="17">ADP-ribosylhydrolase ARH3</fullName>
        <ecNumber evidence="7">3.2.1.143</ecNumber>
    </recommendedName>
    <alternativeName>
        <fullName evidence="18">ADP-ribose glycohydrolase ARH3</fullName>
    </alternativeName>
    <alternativeName>
        <fullName evidence="19">ADP-ribosylhydrolase 3</fullName>
    </alternativeName>
    <alternativeName>
        <fullName evidence="22">O-acetyl-ADP-ribose deacetylase ARH3</fullName>
    </alternativeName>
    <alternativeName>
        <fullName evidence="23">Poly(ADP-ribose) glycohydrolase ARH3</fullName>
    </alternativeName>
    <alternativeName>
        <fullName evidence="21">[Protein ADP-ribosylarginine] hydrolase-like protein 2</fullName>
    </alternativeName>
    <alternativeName>
        <fullName evidence="20">[Protein ADP-ribosylserine] hydrolase</fullName>
    </alternativeName>
</protein>
<keyword evidence="12" id="KW-0378">Hydrolase</keyword>
<dbReference type="Gene3D" id="1.10.4080.10">
    <property type="entry name" value="ADP-ribosylation/Crystallin J1"/>
    <property type="match status" value="1"/>
</dbReference>
<feature type="binding site" evidence="25">
    <location>
        <position position="81"/>
    </location>
    <ligand>
        <name>Mg(2+)</name>
        <dbReference type="ChEBI" id="CHEBI:18420"/>
        <label>1</label>
    </ligand>
</feature>
<keyword evidence="15" id="KW-0234">DNA repair</keyword>
<comment type="similarity">
    <text evidence="5">Belongs to the ADP-ribosylglycohydrolase family.</text>
</comment>
<comment type="catalytic activity">
    <reaction evidence="24">
        <text>alpha-NAD(+) + H2O = ADP-D-ribose + nicotinamide + H(+)</text>
        <dbReference type="Rhea" id="RHEA:68792"/>
        <dbReference type="ChEBI" id="CHEBI:15377"/>
        <dbReference type="ChEBI" id="CHEBI:15378"/>
        <dbReference type="ChEBI" id="CHEBI:17154"/>
        <dbReference type="ChEBI" id="CHEBI:57967"/>
        <dbReference type="ChEBI" id="CHEBI:77017"/>
    </reaction>
</comment>
<keyword evidence="14" id="KW-0496">Mitochondrion</keyword>
<dbReference type="InterPro" id="IPR036705">
    <property type="entry name" value="Ribosyl_crysJ1_sf"/>
</dbReference>
<dbReference type="Proteomes" id="UP000887568">
    <property type="component" value="Unplaced"/>
</dbReference>
<evidence type="ECO:0000256" key="4">
    <source>
        <dbReference type="ARBA" id="ARBA00004496"/>
    </source>
</evidence>
<evidence type="ECO:0000256" key="5">
    <source>
        <dbReference type="ARBA" id="ARBA00010702"/>
    </source>
</evidence>
<dbReference type="FunFam" id="1.10.4080.10:FF:000001">
    <property type="entry name" value="ADP-ribose glycohydrolase ARH3"/>
    <property type="match status" value="1"/>
</dbReference>
<dbReference type="GeneID" id="119720985"/>
<feature type="binding site" evidence="25">
    <location>
        <position position="82"/>
    </location>
    <ligand>
        <name>Mg(2+)</name>
        <dbReference type="ChEBI" id="CHEBI:18420"/>
        <label>1</label>
    </ligand>
</feature>
<evidence type="ECO:0000313" key="26">
    <source>
        <dbReference type="EnsemblMetazoa" id="XP_038046778.1"/>
    </source>
</evidence>
<evidence type="ECO:0000256" key="9">
    <source>
        <dbReference type="ARBA" id="ARBA00022490"/>
    </source>
</evidence>
<dbReference type="Pfam" id="PF03747">
    <property type="entry name" value="ADP_ribosyl_GH"/>
    <property type="match status" value="1"/>
</dbReference>
<sequence>MSQTFYRQHLCDCTGAMAQVGSSLRSRFRGCLLGALAGDCLGCPYESGTLLPKGVTLMENVVEFFQSFDSKRGASKLTFTDDTAMARSVAESLIHCKGKYNARDMARRFSEEYAREPGRGYGANVIDILPALGDPNTEDIYAPAKTQFDGSGSYGNGGAMRIAPVGLCSSENLERVIEIARESSKLTHANKLGYNGAVLQACAVHSALHSDPVTFDTTSFLDGLLRVMDRVEGTDDLYAGKLREMKKMLASDPSTEDVAKKLGNEIAAHRSVPAAVYSVLRCLRPVQGIPTDNRLERTLIYAISLDGDTDTIASMAGAIAGALYGREEVPEAWLEALEATADALRQADQLFDIMQGEGGRGDQK</sequence>
<evidence type="ECO:0000256" key="24">
    <source>
        <dbReference type="ARBA" id="ARBA00049015"/>
    </source>
</evidence>
<evidence type="ECO:0000256" key="21">
    <source>
        <dbReference type="ARBA" id="ARBA00042850"/>
    </source>
</evidence>
<comment type="subunit">
    <text evidence="6">Monomer.</text>
</comment>
<keyword evidence="11" id="KW-0227">DNA damage</keyword>
<evidence type="ECO:0000313" key="27">
    <source>
        <dbReference type="Proteomes" id="UP000887568"/>
    </source>
</evidence>
<evidence type="ECO:0000256" key="2">
    <source>
        <dbReference type="ARBA" id="ARBA00004286"/>
    </source>
</evidence>
<reference evidence="26" key="1">
    <citation type="submission" date="2022-11" db="UniProtKB">
        <authorList>
            <consortium name="EnsemblMetazoa"/>
        </authorList>
    </citation>
    <scope>IDENTIFICATION</scope>
</reference>
<evidence type="ECO:0000256" key="17">
    <source>
        <dbReference type="ARBA" id="ARBA00041057"/>
    </source>
</evidence>
<dbReference type="PANTHER" id="PTHR16222:SF24">
    <property type="entry name" value="ADP-RIBOSYLHYDROLASE ARH3"/>
    <property type="match status" value="1"/>
</dbReference>
<proteinExistence type="inferred from homology"/>
<evidence type="ECO:0000256" key="1">
    <source>
        <dbReference type="ARBA" id="ARBA00004123"/>
    </source>
</evidence>
<dbReference type="InterPro" id="IPR050792">
    <property type="entry name" value="ADP-ribosylglycohydrolase"/>
</dbReference>
<accession>A0A913Z4L7</accession>
<evidence type="ECO:0000256" key="25">
    <source>
        <dbReference type="PIRSR" id="PIRSR605502-1"/>
    </source>
</evidence>
<feature type="binding site" evidence="25">
    <location>
        <position position="310"/>
    </location>
    <ligand>
        <name>Mg(2+)</name>
        <dbReference type="ChEBI" id="CHEBI:18420"/>
        <label>1</label>
    </ligand>
</feature>
<dbReference type="SUPFAM" id="SSF101478">
    <property type="entry name" value="ADP-ribosylglycohydrolase"/>
    <property type="match status" value="1"/>
</dbReference>
<evidence type="ECO:0000256" key="7">
    <source>
        <dbReference type="ARBA" id="ARBA00012255"/>
    </source>
</evidence>
<evidence type="ECO:0000256" key="13">
    <source>
        <dbReference type="ARBA" id="ARBA00022842"/>
    </source>
</evidence>
<dbReference type="AlphaFoldDB" id="A0A913Z4L7"/>
<dbReference type="RefSeq" id="XP_038046778.1">
    <property type="nucleotide sequence ID" value="XM_038190850.1"/>
</dbReference>